<evidence type="ECO:0000313" key="4">
    <source>
        <dbReference type="Proteomes" id="UP000326979"/>
    </source>
</evidence>
<organism evidence="3 4">
    <name type="scientific">Streptomyces phyllanthi</name>
    <dbReference type="NCBI Taxonomy" id="1803180"/>
    <lineage>
        <taxon>Bacteria</taxon>
        <taxon>Bacillati</taxon>
        <taxon>Actinomycetota</taxon>
        <taxon>Actinomycetes</taxon>
        <taxon>Kitasatosporales</taxon>
        <taxon>Streptomycetaceae</taxon>
        <taxon>Streptomyces</taxon>
    </lineage>
</organism>
<evidence type="ECO:0000256" key="2">
    <source>
        <dbReference type="SAM" id="Phobius"/>
    </source>
</evidence>
<evidence type="ECO:0000313" key="3">
    <source>
        <dbReference type="EMBL" id="MPY44489.1"/>
    </source>
</evidence>
<dbReference type="EMBL" id="VJZE01000328">
    <property type="protein sequence ID" value="MPY44489.1"/>
    <property type="molecule type" value="Genomic_DNA"/>
</dbReference>
<comment type="caution">
    <text evidence="3">The sequence shown here is derived from an EMBL/GenBank/DDBJ whole genome shotgun (WGS) entry which is preliminary data.</text>
</comment>
<gene>
    <name evidence="3" type="ORF">FNH04_32665</name>
</gene>
<feature type="region of interest" description="Disordered" evidence="1">
    <location>
        <begin position="61"/>
        <end position="81"/>
    </location>
</feature>
<feature type="transmembrane region" description="Helical" evidence="2">
    <location>
        <begin position="36"/>
        <end position="57"/>
    </location>
</feature>
<keyword evidence="2" id="KW-0472">Membrane</keyword>
<evidence type="ECO:0000256" key="1">
    <source>
        <dbReference type="SAM" id="MobiDB-lite"/>
    </source>
</evidence>
<name>A0A5N8WB04_9ACTN</name>
<sequence>MSSVQFRGRSNNSVVSGHRCGRRRQVLKEPGIGRTLTILVDATLIGVVLLPVTMRLVGREPVASRGRGAGRSGGSGPRRARGAYFAGSTCDRLGRVTPRAVCGV</sequence>
<dbReference type="Proteomes" id="UP000326979">
    <property type="component" value="Unassembled WGS sequence"/>
</dbReference>
<dbReference type="AlphaFoldDB" id="A0A5N8WB04"/>
<dbReference type="RefSeq" id="WP_152789469.1">
    <property type="nucleotide sequence ID" value="NZ_BAABEQ010000134.1"/>
</dbReference>
<accession>A0A5N8WB04</accession>
<protein>
    <submittedName>
        <fullName evidence="3">Uncharacterized protein</fullName>
    </submittedName>
</protein>
<keyword evidence="2" id="KW-0812">Transmembrane</keyword>
<feature type="compositionally biased region" description="Gly residues" evidence="1">
    <location>
        <begin position="67"/>
        <end position="76"/>
    </location>
</feature>
<keyword evidence="4" id="KW-1185">Reference proteome</keyword>
<reference evidence="3 4" key="1">
    <citation type="submission" date="2019-07" db="EMBL/GenBank/DDBJ databases">
        <title>New species of Amycolatopsis and Streptomyces.</title>
        <authorList>
            <person name="Duangmal K."/>
            <person name="Teo W.F.A."/>
            <person name="Lipun K."/>
        </authorList>
    </citation>
    <scope>NUCLEOTIDE SEQUENCE [LARGE SCALE GENOMIC DNA]</scope>
    <source>
        <strain evidence="3 4">TISTR 2346</strain>
    </source>
</reference>
<keyword evidence="2" id="KW-1133">Transmembrane helix</keyword>
<proteinExistence type="predicted"/>